<dbReference type="InterPro" id="IPR003680">
    <property type="entry name" value="Flavodoxin_fold"/>
</dbReference>
<dbReference type="RefSeq" id="WP_286136747.1">
    <property type="nucleotide sequence ID" value="NZ_BRPL01000002.1"/>
</dbReference>
<accession>A0A9W6ETC6</accession>
<protein>
    <submittedName>
        <fullName evidence="6">Modulator of drug activity B</fullName>
    </submittedName>
</protein>
<dbReference type="InterPro" id="IPR052397">
    <property type="entry name" value="NADPH-QR_MdaB"/>
</dbReference>
<evidence type="ECO:0000256" key="4">
    <source>
        <dbReference type="ARBA" id="ARBA00037981"/>
    </source>
</evidence>
<keyword evidence="7" id="KW-1185">Reference proteome</keyword>
<evidence type="ECO:0000256" key="1">
    <source>
        <dbReference type="ARBA" id="ARBA00001974"/>
    </source>
</evidence>
<dbReference type="Pfam" id="PF02525">
    <property type="entry name" value="Flavodoxin_2"/>
    <property type="match status" value="1"/>
</dbReference>
<name>A0A9W6ETC6_9LACO</name>
<keyword evidence="3" id="KW-0274">FAD</keyword>
<organism evidence="6 7">
    <name type="scientific">Philodulcilactobacillus myokoensis</name>
    <dbReference type="NCBI Taxonomy" id="2929573"/>
    <lineage>
        <taxon>Bacteria</taxon>
        <taxon>Bacillati</taxon>
        <taxon>Bacillota</taxon>
        <taxon>Bacilli</taxon>
        <taxon>Lactobacillales</taxon>
        <taxon>Lactobacillaceae</taxon>
        <taxon>Philodulcilactobacillus</taxon>
    </lineage>
</organism>
<evidence type="ECO:0000313" key="6">
    <source>
        <dbReference type="EMBL" id="GLB47287.1"/>
    </source>
</evidence>
<reference evidence="6" key="1">
    <citation type="submission" date="2022-07" db="EMBL/GenBank/DDBJ databases">
        <authorList>
            <person name="Kouya T."/>
            <person name="Ishiyama Y."/>
        </authorList>
    </citation>
    <scope>NUCLEOTIDE SEQUENCE</scope>
    <source>
        <strain evidence="6">WR16-4</strain>
    </source>
</reference>
<gene>
    <name evidence="6" type="ORF">WR164_12660</name>
</gene>
<evidence type="ECO:0000313" key="7">
    <source>
        <dbReference type="Proteomes" id="UP001144204"/>
    </source>
</evidence>
<dbReference type="AlphaFoldDB" id="A0A9W6ETC6"/>
<sequence length="186" mass="21933">MKVLLINGYETHKDSNGKLNLSLYSLILSNLRKKGFDVRLSSVEDYDRYQEINKFLWADVIIFQFPIYWFNIPGELKQYLDQVFAFRILYNSSLKYGQGGLLKGKKYMLSSTWNAPSYAFNDKKEFFEGLNPDDVLRPMHFAMKYVGMKPLADHSVSFHDVVFNTDFPKYQKDLESYLDKYLPKQK</sequence>
<comment type="caution">
    <text evidence="6">The sequence shown here is derived from an EMBL/GenBank/DDBJ whole genome shotgun (WGS) entry which is preliminary data.</text>
</comment>
<evidence type="ECO:0000256" key="3">
    <source>
        <dbReference type="ARBA" id="ARBA00022827"/>
    </source>
</evidence>
<dbReference type="InterPro" id="IPR029039">
    <property type="entry name" value="Flavoprotein-like_sf"/>
</dbReference>
<evidence type="ECO:0000259" key="5">
    <source>
        <dbReference type="Pfam" id="PF02525"/>
    </source>
</evidence>
<dbReference type="PANTHER" id="PTHR46305:SF3">
    <property type="entry name" value="NADPH:QUINONE OXIDOREDUCTASE MDAB"/>
    <property type="match status" value="1"/>
</dbReference>
<evidence type="ECO:0000256" key="2">
    <source>
        <dbReference type="ARBA" id="ARBA00022630"/>
    </source>
</evidence>
<dbReference type="EMBL" id="BRPL01000002">
    <property type="protein sequence ID" value="GLB47287.1"/>
    <property type="molecule type" value="Genomic_DNA"/>
</dbReference>
<comment type="similarity">
    <text evidence="4">Belongs to the oxidoreductase MdaB family.</text>
</comment>
<dbReference type="PANTHER" id="PTHR46305">
    <property type="match status" value="1"/>
</dbReference>
<dbReference type="SUPFAM" id="SSF52218">
    <property type="entry name" value="Flavoproteins"/>
    <property type="match status" value="1"/>
</dbReference>
<proteinExistence type="inferred from homology"/>
<reference evidence="6" key="2">
    <citation type="journal article" date="2023" name="PLoS ONE">
        <title>Philodulcilactobacillus myokoensis gen. nov., sp. nov., a fructophilic, acidophilic, and agar-phobic lactic acid bacterium isolated from fermented vegetable extracts.</title>
        <authorList>
            <person name="Kouya T."/>
            <person name="Ishiyama Y."/>
            <person name="Ohashi S."/>
            <person name="Kumakubo R."/>
            <person name="Yamazaki T."/>
            <person name="Otaki T."/>
        </authorList>
    </citation>
    <scope>NUCLEOTIDE SEQUENCE</scope>
    <source>
        <strain evidence="6">WR16-4</strain>
    </source>
</reference>
<dbReference type="Proteomes" id="UP001144204">
    <property type="component" value="Unassembled WGS sequence"/>
</dbReference>
<dbReference type="Gene3D" id="3.40.50.360">
    <property type="match status" value="1"/>
</dbReference>
<keyword evidence="2" id="KW-0285">Flavoprotein</keyword>
<comment type="cofactor">
    <cofactor evidence="1">
        <name>FAD</name>
        <dbReference type="ChEBI" id="CHEBI:57692"/>
    </cofactor>
</comment>
<feature type="domain" description="Flavodoxin-like fold" evidence="5">
    <location>
        <begin position="23"/>
        <end position="177"/>
    </location>
</feature>